<gene>
    <name evidence="2" type="ORF">CALCODRAFT_491301</name>
</gene>
<proteinExistence type="predicted"/>
<dbReference type="EMBL" id="KV423923">
    <property type="protein sequence ID" value="KZT61477.1"/>
    <property type="molecule type" value="Genomic_DNA"/>
</dbReference>
<evidence type="ECO:0000313" key="2">
    <source>
        <dbReference type="EMBL" id="KZT61477.1"/>
    </source>
</evidence>
<evidence type="ECO:0000313" key="3">
    <source>
        <dbReference type="Proteomes" id="UP000076842"/>
    </source>
</evidence>
<dbReference type="OrthoDB" id="10640401at2759"/>
<keyword evidence="1" id="KW-0732">Signal</keyword>
<sequence length="193" mass="20852">MLNLFILLPTLLLAVVALATPTTPHRARQSQSVYSFYICADETAQGDSRIVTVVSSDQIQCVYADDNGDITNTCNYSLSTGIGDAGCPPLVTEQQPACPTFTCPLALRDGTPLTNGGRGMSLNGVITTDCLYTDQYGDFWNCLYASATGELLVDFGGVCFPVLICPTSTKRWVPLVPREPQTLEDTLEDSVPW</sequence>
<evidence type="ECO:0000256" key="1">
    <source>
        <dbReference type="SAM" id="SignalP"/>
    </source>
</evidence>
<dbReference type="Proteomes" id="UP000076842">
    <property type="component" value="Unassembled WGS sequence"/>
</dbReference>
<dbReference type="InParanoid" id="A0A165J7I4"/>
<organism evidence="2 3">
    <name type="scientific">Calocera cornea HHB12733</name>
    <dbReference type="NCBI Taxonomy" id="1353952"/>
    <lineage>
        <taxon>Eukaryota</taxon>
        <taxon>Fungi</taxon>
        <taxon>Dikarya</taxon>
        <taxon>Basidiomycota</taxon>
        <taxon>Agaricomycotina</taxon>
        <taxon>Dacrymycetes</taxon>
        <taxon>Dacrymycetales</taxon>
        <taxon>Dacrymycetaceae</taxon>
        <taxon>Calocera</taxon>
    </lineage>
</organism>
<accession>A0A165J7I4</accession>
<dbReference type="AlphaFoldDB" id="A0A165J7I4"/>
<reference evidence="2 3" key="1">
    <citation type="journal article" date="2016" name="Mol. Biol. Evol.">
        <title>Comparative Genomics of Early-Diverging Mushroom-Forming Fungi Provides Insights into the Origins of Lignocellulose Decay Capabilities.</title>
        <authorList>
            <person name="Nagy L.G."/>
            <person name="Riley R."/>
            <person name="Tritt A."/>
            <person name="Adam C."/>
            <person name="Daum C."/>
            <person name="Floudas D."/>
            <person name="Sun H."/>
            <person name="Yadav J.S."/>
            <person name="Pangilinan J."/>
            <person name="Larsson K.H."/>
            <person name="Matsuura K."/>
            <person name="Barry K."/>
            <person name="Labutti K."/>
            <person name="Kuo R."/>
            <person name="Ohm R.A."/>
            <person name="Bhattacharya S.S."/>
            <person name="Shirouzu T."/>
            <person name="Yoshinaga Y."/>
            <person name="Martin F.M."/>
            <person name="Grigoriev I.V."/>
            <person name="Hibbett D.S."/>
        </authorList>
    </citation>
    <scope>NUCLEOTIDE SEQUENCE [LARGE SCALE GENOMIC DNA]</scope>
    <source>
        <strain evidence="2 3">HHB12733</strain>
    </source>
</reference>
<feature type="chain" id="PRO_5007859862" evidence="1">
    <location>
        <begin position="20"/>
        <end position="193"/>
    </location>
</feature>
<feature type="signal peptide" evidence="1">
    <location>
        <begin position="1"/>
        <end position="19"/>
    </location>
</feature>
<name>A0A165J7I4_9BASI</name>
<protein>
    <submittedName>
        <fullName evidence="2">Uncharacterized protein</fullName>
    </submittedName>
</protein>
<keyword evidence="3" id="KW-1185">Reference proteome</keyword>